<dbReference type="SUPFAM" id="SSF63829">
    <property type="entry name" value="Calcium-dependent phosphotriesterase"/>
    <property type="match status" value="1"/>
</dbReference>
<dbReference type="EMBL" id="CADIKK010000002">
    <property type="protein sequence ID" value="CAB3778183.1"/>
    <property type="molecule type" value="Genomic_DNA"/>
</dbReference>
<feature type="chain" id="PRO_5028967385" evidence="2">
    <location>
        <begin position="22"/>
        <end position="342"/>
    </location>
</feature>
<gene>
    <name evidence="3" type="ORF">LMG28614_00561</name>
</gene>
<evidence type="ECO:0000313" key="4">
    <source>
        <dbReference type="Proteomes" id="UP000494365"/>
    </source>
</evidence>
<dbReference type="AlphaFoldDB" id="A0A6S7AUB7"/>
<feature type="signal peptide" evidence="2">
    <location>
        <begin position="1"/>
        <end position="21"/>
    </location>
</feature>
<evidence type="ECO:0000313" key="3">
    <source>
        <dbReference type="EMBL" id="CAB3778183.1"/>
    </source>
</evidence>
<sequence length="342" mass="35844">MKPALCVAVVSMLFGVQLAHAACPNDAAFLALGDQIRGYSLRANGATEPCQLLQGPLTTLMTAGATVIDKKDFFHVAQFLTSSTVDIFPRKAEGNEAPRRSFMLTETNDLLSIAVDSHLNDFVMTVRPSEAGVLVVPNNSSGPLPNPIRITDANISQYVSIAIDSDDNLLIAGYDIQGAVIIDTLGTSRSITSPPLLRSLTGSKTGLLPGGVGFARNDMTIAVDPRTDELFVYNATTDLTQIQVSVFAAKANGDVPPVRTISGPATGITGPGVPGNKIAVSSDGRLLVAEPNLRILAFAPGARGNVAPSQVIEDSTPGPITQGGIAVRSGRRGQQNEKDDDR</sequence>
<dbReference type="RefSeq" id="WP_175148035.1">
    <property type="nucleotide sequence ID" value="NZ_CADIKK010000002.1"/>
</dbReference>
<evidence type="ECO:0000256" key="1">
    <source>
        <dbReference type="SAM" id="MobiDB-lite"/>
    </source>
</evidence>
<keyword evidence="2" id="KW-0732">Signal</keyword>
<dbReference type="Gene3D" id="2.120.10.30">
    <property type="entry name" value="TolB, C-terminal domain"/>
    <property type="match status" value="1"/>
</dbReference>
<proteinExistence type="predicted"/>
<protein>
    <submittedName>
        <fullName evidence="3">Uncharacterized protein</fullName>
    </submittedName>
</protein>
<feature type="region of interest" description="Disordered" evidence="1">
    <location>
        <begin position="308"/>
        <end position="342"/>
    </location>
</feature>
<reference evidence="3 4" key="1">
    <citation type="submission" date="2020-04" db="EMBL/GenBank/DDBJ databases">
        <authorList>
            <person name="De Canck E."/>
        </authorList>
    </citation>
    <scope>NUCLEOTIDE SEQUENCE [LARGE SCALE GENOMIC DNA]</scope>
    <source>
        <strain evidence="3 4">LMG 28614</strain>
    </source>
</reference>
<evidence type="ECO:0000256" key="2">
    <source>
        <dbReference type="SAM" id="SignalP"/>
    </source>
</evidence>
<organism evidence="3 4">
    <name type="scientific">Paraburkholderia ultramafica</name>
    <dbReference type="NCBI Taxonomy" id="1544867"/>
    <lineage>
        <taxon>Bacteria</taxon>
        <taxon>Pseudomonadati</taxon>
        <taxon>Pseudomonadota</taxon>
        <taxon>Betaproteobacteria</taxon>
        <taxon>Burkholderiales</taxon>
        <taxon>Burkholderiaceae</taxon>
        <taxon>Paraburkholderia</taxon>
    </lineage>
</organism>
<accession>A0A6S7AUB7</accession>
<dbReference type="InterPro" id="IPR011042">
    <property type="entry name" value="6-blade_b-propeller_TolB-like"/>
</dbReference>
<name>A0A6S7AUB7_9BURK</name>
<dbReference type="Proteomes" id="UP000494365">
    <property type="component" value="Unassembled WGS sequence"/>
</dbReference>
<keyword evidence="4" id="KW-1185">Reference proteome</keyword>